<comment type="similarity">
    <text evidence="1">Belongs to the ATP-dependent AMP-binding enzyme family.</text>
</comment>
<dbReference type="Gene3D" id="3.40.50.12780">
    <property type="entry name" value="N-terminal domain of ligase-like"/>
    <property type="match status" value="1"/>
</dbReference>
<dbReference type="AlphaFoldDB" id="A0A0D2FVJ9"/>
<dbReference type="GO" id="GO:0044539">
    <property type="term" value="P:long-chain fatty acid import into cell"/>
    <property type="evidence" value="ECO:0007669"/>
    <property type="project" value="TreeGrafter"/>
</dbReference>
<dbReference type="GO" id="GO:0004467">
    <property type="term" value="F:long-chain fatty acid-CoA ligase activity"/>
    <property type="evidence" value="ECO:0007669"/>
    <property type="project" value="TreeGrafter"/>
</dbReference>
<dbReference type="InterPro" id="IPR000873">
    <property type="entry name" value="AMP-dep_synth/lig_dom"/>
</dbReference>
<evidence type="ECO:0000256" key="1">
    <source>
        <dbReference type="ARBA" id="ARBA00006432"/>
    </source>
</evidence>
<dbReference type="InterPro" id="IPR020845">
    <property type="entry name" value="AMP-binding_CS"/>
</dbReference>
<evidence type="ECO:0000259" key="3">
    <source>
        <dbReference type="Pfam" id="PF00501"/>
    </source>
</evidence>
<dbReference type="GeneID" id="27702142"/>
<dbReference type="OrthoDB" id="10253869at2759"/>
<keyword evidence="5" id="KW-1185">Reference proteome</keyword>
<organism evidence="4 5">
    <name type="scientific">Cladophialophora bantiana (strain ATCC 10958 / CBS 173.52 / CDC B-1940 / NIH 8579)</name>
    <name type="common">Xylohypha bantiana</name>
    <dbReference type="NCBI Taxonomy" id="1442370"/>
    <lineage>
        <taxon>Eukaryota</taxon>
        <taxon>Fungi</taxon>
        <taxon>Dikarya</taxon>
        <taxon>Ascomycota</taxon>
        <taxon>Pezizomycotina</taxon>
        <taxon>Eurotiomycetes</taxon>
        <taxon>Chaetothyriomycetidae</taxon>
        <taxon>Chaetothyriales</taxon>
        <taxon>Herpotrichiellaceae</taxon>
        <taxon>Cladophialophora</taxon>
    </lineage>
</organism>
<sequence>MAENTLAKMAANLAYATAAGLASYAYLDAKLGIGADLKQLRHEHSWRRRLDQRIKDLGGDCSLYRIFDCADQGAEALWFENQSWTYKQLKSDADRLATILCRRGIRPGQCVAVFTTNSPEMIIACLAVSKLGSVVALINTNLRDATLQHCLSVANADLIITTPDLMAFSPPRVSQLILDLYSFVKTGPATSHRDEDDEPDTAVTRLTLDELHRTEASITTREQRLADVAVLIYTSGTTGKPKACAIRNMQVMATSNPLTADTEDPEVYYPLRTYSPLPLFHGTAFFTGLTYVVGCSGTLCLRRKFSVTHFWEDMVLAKANRMLYIGELCRYLMGAPASQYDRSHGCIVAHGNGMRKDIWQPFMERFGIPEIREFYRSTEGLAKFDNHGRGVVGAGKIGFSGLLGRFFQDQTFLIKVDPETQEPVRDVRTGFCQKASLGEPGEAIGRCTDRSLLTEYFGNPEATEAKMLTDVFQKGDLFQRMGDMLTQERSGWVQFSDRMGDTFRWKGENVSTAEVRDFICGMEDVQDAVVYGVKLDKLSGFGPVVVIHDLTRCWENRYDGQVGGAAIALKAYDAATEQRFMANLRTYLRDSGLPDYAVPRLVRITASIGAGDTYKQAKKDFVGRSWLPRENIHGDNLYVLQRSLFNSLTDSLWEEVQQGKAML</sequence>
<evidence type="ECO:0000313" key="5">
    <source>
        <dbReference type="Proteomes" id="UP000053789"/>
    </source>
</evidence>
<feature type="domain" description="AMP-dependent synthetase/ligase" evidence="3">
    <location>
        <begin position="73"/>
        <end position="428"/>
    </location>
</feature>
<keyword evidence="2" id="KW-0436">Ligase</keyword>
<reference evidence="4" key="1">
    <citation type="submission" date="2015-01" db="EMBL/GenBank/DDBJ databases">
        <title>The Genome Sequence of Cladophialophora bantiana CBS 173.52.</title>
        <authorList>
            <consortium name="The Broad Institute Genomics Platform"/>
            <person name="Cuomo C."/>
            <person name="de Hoog S."/>
            <person name="Gorbushina A."/>
            <person name="Stielow B."/>
            <person name="Teixiera M."/>
            <person name="Abouelleil A."/>
            <person name="Chapman S.B."/>
            <person name="Priest M."/>
            <person name="Young S.K."/>
            <person name="Wortman J."/>
            <person name="Nusbaum C."/>
            <person name="Birren B."/>
        </authorList>
    </citation>
    <scope>NUCLEOTIDE SEQUENCE [LARGE SCALE GENOMIC DNA]</scope>
    <source>
        <strain evidence="4">CBS 173.52</strain>
    </source>
</reference>
<dbReference type="RefSeq" id="XP_016617236.1">
    <property type="nucleotide sequence ID" value="XM_016766938.1"/>
</dbReference>
<evidence type="ECO:0000256" key="2">
    <source>
        <dbReference type="ARBA" id="ARBA00022598"/>
    </source>
</evidence>
<dbReference type="SUPFAM" id="SSF56801">
    <property type="entry name" value="Acetyl-CoA synthetase-like"/>
    <property type="match status" value="1"/>
</dbReference>
<name>A0A0D2FVJ9_CLAB1</name>
<dbReference type="HOGENOM" id="CLU_000022_46_3_1"/>
<gene>
    <name evidence="4" type="ORF">Z519_09214</name>
</gene>
<dbReference type="Gene3D" id="3.30.300.30">
    <property type="match status" value="1"/>
</dbReference>
<accession>A0A0D2FVJ9</accession>
<dbReference type="PANTHER" id="PTHR43107:SF20">
    <property type="entry name" value="FATTY ACID TRANSPORTER_ACYL-COA SYNTHETASE (FAT1), PUTATIVE (AFU_ORTHOLOGUE AFUA_2G11360)-RELATED"/>
    <property type="match status" value="1"/>
</dbReference>
<protein>
    <recommendedName>
        <fullName evidence="3">AMP-dependent synthetase/ligase domain-containing protein</fullName>
    </recommendedName>
</protein>
<dbReference type="GO" id="GO:0005777">
    <property type="term" value="C:peroxisome"/>
    <property type="evidence" value="ECO:0007669"/>
    <property type="project" value="TreeGrafter"/>
</dbReference>
<dbReference type="Pfam" id="PF00501">
    <property type="entry name" value="AMP-binding"/>
    <property type="match status" value="1"/>
</dbReference>
<dbReference type="GO" id="GO:0009898">
    <property type="term" value="C:cytoplasmic side of plasma membrane"/>
    <property type="evidence" value="ECO:0007669"/>
    <property type="project" value="TreeGrafter"/>
</dbReference>
<evidence type="ECO:0000313" key="4">
    <source>
        <dbReference type="EMBL" id="KIW90567.1"/>
    </source>
</evidence>
<dbReference type="GO" id="GO:0005811">
    <property type="term" value="C:lipid droplet"/>
    <property type="evidence" value="ECO:0007669"/>
    <property type="project" value="TreeGrafter"/>
</dbReference>
<dbReference type="PROSITE" id="PS00455">
    <property type="entry name" value="AMP_BINDING"/>
    <property type="match status" value="1"/>
</dbReference>
<dbReference type="InterPro" id="IPR042099">
    <property type="entry name" value="ANL_N_sf"/>
</dbReference>
<dbReference type="EMBL" id="KN846993">
    <property type="protein sequence ID" value="KIW90567.1"/>
    <property type="molecule type" value="Genomic_DNA"/>
</dbReference>
<dbReference type="PANTHER" id="PTHR43107">
    <property type="entry name" value="LONG-CHAIN FATTY ACID TRANSPORT PROTEIN"/>
    <property type="match status" value="1"/>
</dbReference>
<dbReference type="Proteomes" id="UP000053789">
    <property type="component" value="Unassembled WGS sequence"/>
</dbReference>
<dbReference type="GO" id="GO:0005324">
    <property type="term" value="F:long-chain fatty acid transmembrane transporter activity"/>
    <property type="evidence" value="ECO:0007669"/>
    <property type="project" value="TreeGrafter"/>
</dbReference>
<proteinExistence type="inferred from homology"/>
<dbReference type="InterPro" id="IPR045851">
    <property type="entry name" value="AMP-bd_C_sf"/>
</dbReference>